<name>A0A179DM75_9SPHI</name>
<evidence type="ECO:0000313" key="3">
    <source>
        <dbReference type="EMBL" id="OAQ41629.1"/>
    </source>
</evidence>
<dbReference type="STRING" id="1826909.A5893_00525"/>
<comment type="similarity">
    <text evidence="1">Belongs to the ComF/GntX family.</text>
</comment>
<gene>
    <name evidence="3" type="ORF">A5893_00525</name>
</gene>
<dbReference type="CDD" id="cd06223">
    <property type="entry name" value="PRTases_typeI"/>
    <property type="match status" value="1"/>
</dbReference>
<dbReference type="InterPro" id="IPR000836">
    <property type="entry name" value="PRTase_dom"/>
</dbReference>
<keyword evidence="4" id="KW-1185">Reference proteome</keyword>
<evidence type="ECO:0000256" key="1">
    <source>
        <dbReference type="ARBA" id="ARBA00008007"/>
    </source>
</evidence>
<feature type="domain" description="Phosphoribosyltransferase" evidence="2">
    <location>
        <begin position="138"/>
        <end position="225"/>
    </location>
</feature>
<dbReference type="RefSeq" id="WP_068820660.1">
    <property type="nucleotide sequence ID" value="NZ_LWHJ01000011.1"/>
</dbReference>
<protein>
    <recommendedName>
        <fullName evidence="2">Phosphoribosyltransferase domain-containing protein</fullName>
    </recommendedName>
</protein>
<organism evidence="3 4">
    <name type="scientific">Pedobacter psychrophilus</name>
    <dbReference type="NCBI Taxonomy" id="1826909"/>
    <lineage>
        <taxon>Bacteria</taxon>
        <taxon>Pseudomonadati</taxon>
        <taxon>Bacteroidota</taxon>
        <taxon>Sphingobacteriia</taxon>
        <taxon>Sphingobacteriales</taxon>
        <taxon>Sphingobacteriaceae</taxon>
        <taxon>Pedobacter</taxon>
    </lineage>
</organism>
<dbReference type="OrthoDB" id="9779910at2"/>
<proteinExistence type="inferred from homology"/>
<evidence type="ECO:0000313" key="4">
    <source>
        <dbReference type="Proteomes" id="UP000078459"/>
    </source>
</evidence>
<evidence type="ECO:0000259" key="2">
    <source>
        <dbReference type="Pfam" id="PF00156"/>
    </source>
</evidence>
<dbReference type="InterPro" id="IPR029057">
    <property type="entry name" value="PRTase-like"/>
</dbReference>
<dbReference type="PANTHER" id="PTHR47505:SF1">
    <property type="entry name" value="DNA UTILIZATION PROTEIN YHGH"/>
    <property type="match status" value="1"/>
</dbReference>
<comment type="caution">
    <text evidence="3">The sequence shown here is derived from an EMBL/GenBank/DDBJ whole genome shotgun (WGS) entry which is preliminary data.</text>
</comment>
<accession>A0A179DM75</accession>
<reference evidence="3 4" key="1">
    <citation type="submission" date="2016-04" db="EMBL/GenBank/DDBJ databases">
        <authorList>
            <person name="Evans L.H."/>
            <person name="Alamgir A."/>
            <person name="Owens N."/>
            <person name="Weber N.D."/>
            <person name="Virtaneva K."/>
            <person name="Barbian K."/>
            <person name="Babar A."/>
            <person name="Rosenke K."/>
        </authorList>
    </citation>
    <scope>NUCLEOTIDE SEQUENCE [LARGE SCALE GENOMIC DNA]</scope>
    <source>
        <strain evidence="3 4">CCM 8644</strain>
    </source>
</reference>
<dbReference type="Gene3D" id="3.40.50.2020">
    <property type="match status" value="1"/>
</dbReference>
<dbReference type="AlphaFoldDB" id="A0A179DM75"/>
<dbReference type="EMBL" id="LWHJ01000011">
    <property type="protein sequence ID" value="OAQ41629.1"/>
    <property type="molecule type" value="Genomic_DNA"/>
</dbReference>
<reference evidence="3 4" key="2">
    <citation type="submission" date="2016-06" db="EMBL/GenBank/DDBJ databases">
        <title>Pedobacter psychrophilus sp. nov., isolated from Antarctic fragmentary rock.</title>
        <authorList>
            <person name="Svec P."/>
        </authorList>
    </citation>
    <scope>NUCLEOTIDE SEQUENCE [LARGE SCALE GENOMIC DNA]</scope>
    <source>
        <strain evidence="3 4">CCM 8644</strain>
    </source>
</reference>
<dbReference type="Proteomes" id="UP000078459">
    <property type="component" value="Unassembled WGS sequence"/>
</dbReference>
<dbReference type="Pfam" id="PF00156">
    <property type="entry name" value="Pribosyltran"/>
    <property type="match status" value="1"/>
</dbReference>
<dbReference type="InterPro" id="IPR051910">
    <property type="entry name" value="ComF/GntX_DNA_util-trans"/>
</dbReference>
<dbReference type="PANTHER" id="PTHR47505">
    <property type="entry name" value="DNA UTILIZATION PROTEIN YHGH"/>
    <property type="match status" value="1"/>
</dbReference>
<sequence>MAASIKQFFKDFDALFFPNICQACGGSLVQHENSFCTICLHQLPYTNYHLIPDNKLAKQFWGRIKIQSAAAFLYFNKAGKVQNIMHQLKYNNQPKVGVELGKLYGKELVKEIHYTQIDGIIPVPLHPKKFKKRGYNQSEQFANGLSETLKIPVFSDILIRDLEKESQTGKSRSLRFDNMEAVFKVQSNHPKLNNVLLVDDTITTGATLETCAAVLQNSGIENINILGLAFTE</sequence>
<dbReference type="SUPFAM" id="SSF53271">
    <property type="entry name" value="PRTase-like"/>
    <property type="match status" value="1"/>
</dbReference>